<dbReference type="Gene3D" id="3.80.10.10">
    <property type="entry name" value="Ribonuclease Inhibitor"/>
    <property type="match status" value="3"/>
</dbReference>
<dbReference type="SUPFAM" id="SSF52058">
    <property type="entry name" value="L domain-like"/>
    <property type="match status" value="2"/>
</dbReference>
<dbReference type="PANTHER" id="PTHR45617">
    <property type="entry name" value="LEUCINE RICH REPEAT FAMILY PROTEIN"/>
    <property type="match status" value="1"/>
</dbReference>
<dbReference type="SMART" id="SM00365">
    <property type="entry name" value="LRR_SD22"/>
    <property type="match status" value="8"/>
</dbReference>
<dbReference type="OrthoDB" id="1600340at2759"/>
<dbReference type="SMART" id="SM00369">
    <property type="entry name" value="LRR_TYP"/>
    <property type="match status" value="16"/>
</dbReference>
<comment type="caution">
    <text evidence="3">The sequence shown here is derived from an EMBL/GenBank/DDBJ whole genome shotgun (WGS) entry which is preliminary data.</text>
</comment>
<sequence length="602" mass="68969">MKSNVLKIQILILSLVKFAAFLVLNQNFVLLKYNQNGMTNLKDVMTKIIECDSQTKGLNRILKCSKNPSCLGFVQKNNTCILISTNDLNDIKNEYFQMIDQNQNKLINCIANGNNLNSESVSVKMERSNLNLASRNTCYIEPYTFQYSSQLTTLNLSNSFIDTLPSKALFNLNNLTFFNMSFNYIRDIELGTFNSTKNLVTLHLTGNLLNSLKRGTFEGLVKLKNLYLNRNNISFIENGTLDSLNELLILDLSINSIRVITGLFDSLKRINQLYLNINRISSIEPGSFNFSTNLVTLYLSQNFISDLKGEAFVGLSKLKNLYLNRNNISYIENGTFDCLNELIILNLSNNSIRLITNLFDNLKKLDQLYLNTNRISLIETNTFSNLSKLRILNLDDNSLTNLPNSTFDGLINIRTLRLSINRINFLPSNIFNNLKSLSNLNIARNSLSFLNNDSFKNLSELATLDLSYNRLKSVDLDDQIKLNVLHLTSNLFEYFSKNLTKLTTLSVARNPLRYLNYSFLNEENSSLQYLYLHNCQLSSIDSNSFQYYRKLINITLEGNDFIYLNESLFDGLEYLKMIRVSSNVRNLPDLRSNFKNLTILSV</sequence>
<dbReference type="InterPro" id="IPR003591">
    <property type="entry name" value="Leu-rich_rpt_typical-subtyp"/>
</dbReference>
<dbReference type="PANTHER" id="PTHR45617:SF181">
    <property type="entry name" value="LP04042P"/>
    <property type="match status" value="1"/>
</dbReference>
<dbReference type="FunFam" id="3.80.10.10:FF:001164">
    <property type="entry name" value="GH01279p"/>
    <property type="match status" value="1"/>
</dbReference>
<dbReference type="InterPro" id="IPR032675">
    <property type="entry name" value="LRR_dom_sf"/>
</dbReference>
<evidence type="ECO:0000313" key="4">
    <source>
        <dbReference type="Proteomes" id="UP000663879"/>
    </source>
</evidence>
<dbReference type="Pfam" id="PF13855">
    <property type="entry name" value="LRR_8"/>
    <property type="match status" value="4"/>
</dbReference>
<evidence type="ECO:0000313" key="3">
    <source>
        <dbReference type="EMBL" id="CAF0959654.1"/>
    </source>
</evidence>
<keyword evidence="4" id="KW-1185">Reference proteome</keyword>
<dbReference type="InterPro" id="IPR001611">
    <property type="entry name" value="Leu-rich_rpt"/>
</dbReference>
<dbReference type="Proteomes" id="UP000663879">
    <property type="component" value="Unassembled WGS sequence"/>
</dbReference>
<protein>
    <submittedName>
        <fullName evidence="3">Uncharacterized protein</fullName>
    </submittedName>
</protein>
<keyword evidence="2" id="KW-0677">Repeat</keyword>
<evidence type="ECO:0000256" key="1">
    <source>
        <dbReference type="ARBA" id="ARBA00022614"/>
    </source>
</evidence>
<proteinExistence type="predicted"/>
<reference evidence="3" key="1">
    <citation type="submission" date="2021-02" db="EMBL/GenBank/DDBJ databases">
        <authorList>
            <person name="Nowell W R."/>
        </authorList>
    </citation>
    <scope>NUCLEOTIDE SEQUENCE</scope>
    <source>
        <strain evidence="3">Ploen Becks lab</strain>
    </source>
</reference>
<dbReference type="EMBL" id="CAJNOC010002951">
    <property type="protein sequence ID" value="CAF0959654.1"/>
    <property type="molecule type" value="Genomic_DNA"/>
</dbReference>
<evidence type="ECO:0000256" key="2">
    <source>
        <dbReference type="ARBA" id="ARBA00022737"/>
    </source>
</evidence>
<keyword evidence="1" id="KW-0433">Leucine-rich repeat</keyword>
<dbReference type="PROSITE" id="PS51450">
    <property type="entry name" value="LRR"/>
    <property type="match status" value="6"/>
</dbReference>
<accession>A0A814DSQ1</accession>
<gene>
    <name evidence="3" type="ORF">OXX778_LOCUS14378</name>
</gene>
<name>A0A814DSQ1_9BILA</name>
<organism evidence="3 4">
    <name type="scientific">Brachionus calyciflorus</name>
    <dbReference type="NCBI Taxonomy" id="104777"/>
    <lineage>
        <taxon>Eukaryota</taxon>
        <taxon>Metazoa</taxon>
        <taxon>Spiralia</taxon>
        <taxon>Gnathifera</taxon>
        <taxon>Rotifera</taxon>
        <taxon>Eurotatoria</taxon>
        <taxon>Monogononta</taxon>
        <taxon>Pseudotrocha</taxon>
        <taxon>Ploima</taxon>
        <taxon>Brachionidae</taxon>
        <taxon>Brachionus</taxon>
    </lineage>
</organism>
<dbReference type="AlphaFoldDB" id="A0A814DSQ1"/>